<feature type="non-terminal residue" evidence="2">
    <location>
        <position position="66"/>
    </location>
</feature>
<feature type="chain" id="PRO_5007100589" evidence="1">
    <location>
        <begin position="17"/>
        <end position="66"/>
    </location>
</feature>
<protein>
    <submittedName>
        <fullName evidence="2">Uncharacterized protein</fullName>
    </submittedName>
</protein>
<sequence>MSRGGCLPFWVPSLLGQLVTYPSFPVAFSHWVNINTPSSPPFLSLLLSSFSTLPPPYLSPSLSPSL</sequence>
<comment type="caution">
    <text evidence="2">The sequence shown here is derived from an EMBL/GenBank/DDBJ whole genome shotgun (WGS) entry which is preliminary data.</text>
</comment>
<name>A0A101MGU3_PENFR</name>
<proteinExistence type="predicted"/>
<dbReference type="EMBL" id="LLXE01000188">
    <property type="protein sequence ID" value="KUM60145.1"/>
    <property type="molecule type" value="Genomic_DNA"/>
</dbReference>
<keyword evidence="1" id="KW-0732">Signal</keyword>
<evidence type="ECO:0000313" key="3">
    <source>
        <dbReference type="Proteomes" id="UP000055045"/>
    </source>
</evidence>
<dbReference type="Proteomes" id="UP000055045">
    <property type="component" value="Unassembled WGS sequence"/>
</dbReference>
<organism evidence="2 3">
    <name type="scientific">Penicillium freii</name>
    <dbReference type="NCBI Taxonomy" id="48697"/>
    <lineage>
        <taxon>Eukaryota</taxon>
        <taxon>Fungi</taxon>
        <taxon>Dikarya</taxon>
        <taxon>Ascomycota</taxon>
        <taxon>Pezizomycotina</taxon>
        <taxon>Eurotiomycetes</taxon>
        <taxon>Eurotiomycetidae</taxon>
        <taxon>Eurotiales</taxon>
        <taxon>Aspergillaceae</taxon>
        <taxon>Penicillium</taxon>
    </lineage>
</organism>
<evidence type="ECO:0000256" key="1">
    <source>
        <dbReference type="SAM" id="SignalP"/>
    </source>
</evidence>
<reference evidence="2 3" key="1">
    <citation type="submission" date="2015-10" db="EMBL/GenBank/DDBJ databases">
        <title>Genome sequencing of Penicillium freii.</title>
        <authorList>
            <person name="Nguyen H.D."/>
            <person name="Visagie C.M."/>
            <person name="Seifert K.A."/>
        </authorList>
    </citation>
    <scope>NUCLEOTIDE SEQUENCE [LARGE SCALE GENOMIC DNA]</scope>
    <source>
        <strain evidence="2 3">DAOM 242723</strain>
    </source>
</reference>
<gene>
    <name evidence="2" type="ORF">ACN42_g6997</name>
</gene>
<feature type="signal peptide" evidence="1">
    <location>
        <begin position="1"/>
        <end position="16"/>
    </location>
</feature>
<keyword evidence="3" id="KW-1185">Reference proteome</keyword>
<dbReference type="AlphaFoldDB" id="A0A101MGU3"/>
<evidence type="ECO:0000313" key="2">
    <source>
        <dbReference type="EMBL" id="KUM60145.1"/>
    </source>
</evidence>
<accession>A0A101MGU3</accession>